<accession>A0A7R6STV9</accession>
<keyword evidence="5" id="KW-0276">Fatty acid metabolism</keyword>
<dbReference type="EC" id="4.2.1.17" evidence="4"/>
<dbReference type="CDD" id="cd06558">
    <property type="entry name" value="crotonase-like"/>
    <property type="match status" value="1"/>
</dbReference>
<dbReference type="Pfam" id="PF00378">
    <property type="entry name" value="ECH_1"/>
    <property type="match status" value="1"/>
</dbReference>
<keyword evidence="11" id="KW-0511">Multifunctional enzyme</keyword>
<keyword evidence="15" id="KW-0413">Isomerase</keyword>
<organism evidence="15 16">
    <name type="scientific">Amphritea japonica ATCC BAA-1530</name>
    <dbReference type="NCBI Taxonomy" id="1278309"/>
    <lineage>
        <taxon>Bacteria</taxon>
        <taxon>Pseudomonadati</taxon>
        <taxon>Pseudomonadota</taxon>
        <taxon>Gammaproteobacteria</taxon>
        <taxon>Oceanospirillales</taxon>
        <taxon>Oceanospirillaceae</taxon>
        <taxon>Amphritea</taxon>
    </lineage>
</organism>
<comment type="similarity">
    <text evidence="3">In the N-terminal section; belongs to the enoyl-CoA hydratase/isomerase family.</text>
</comment>
<protein>
    <recommendedName>
        <fullName evidence="4">enoyl-CoA hydratase</fullName>
        <ecNumber evidence="4">4.2.1.17</ecNumber>
    </recommendedName>
</protein>
<evidence type="ECO:0000256" key="7">
    <source>
        <dbReference type="ARBA" id="ARBA00023002"/>
    </source>
</evidence>
<evidence type="ECO:0000259" key="14">
    <source>
        <dbReference type="Pfam" id="PF02737"/>
    </source>
</evidence>
<dbReference type="InterPro" id="IPR050136">
    <property type="entry name" value="FA_oxidation_alpha_subunit"/>
</dbReference>
<dbReference type="SUPFAM" id="SSF48179">
    <property type="entry name" value="6-phosphogluconate dehydrogenase C-terminal domain-like"/>
    <property type="match status" value="2"/>
</dbReference>
<keyword evidence="8" id="KW-0520">NAD</keyword>
<dbReference type="GO" id="GO:0016853">
    <property type="term" value="F:isomerase activity"/>
    <property type="evidence" value="ECO:0007669"/>
    <property type="project" value="UniProtKB-KW"/>
</dbReference>
<dbReference type="AlphaFoldDB" id="A0A7R6STV9"/>
<dbReference type="Proteomes" id="UP000595663">
    <property type="component" value="Chromosome"/>
</dbReference>
<evidence type="ECO:0000256" key="2">
    <source>
        <dbReference type="ARBA" id="ARBA00007005"/>
    </source>
</evidence>
<dbReference type="GO" id="GO:0006635">
    <property type="term" value="P:fatty acid beta-oxidation"/>
    <property type="evidence" value="ECO:0007669"/>
    <property type="project" value="UniProtKB-UniPathway"/>
</dbReference>
<evidence type="ECO:0000259" key="13">
    <source>
        <dbReference type="Pfam" id="PF00725"/>
    </source>
</evidence>
<evidence type="ECO:0000256" key="5">
    <source>
        <dbReference type="ARBA" id="ARBA00022832"/>
    </source>
</evidence>
<comment type="pathway">
    <text evidence="1">Lipid metabolism; fatty acid beta-oxidation.</text>
</comment>
<dbReference type="InterPro" id="IPR036291">
    <property type="entry name" value="NAD(P)-bd_dom_sf"/>
</dbReference>
<comment type="similarity">
    <text evidence="2">In the central section; belongs to the 3-hydroxyacyl-CoA dehydrogenase family.</text>
</comment>
<keyword evidence="6" id="KW-0442">Lipid degradation</keyword>
<name>A0A7R6STV9_9GAMM</name>
<keyword evidence="10 15" id="KW-0456">Lyase</keyword>
<dbReference type="GO" id="GO:0016509">
    <property type="term" value="F:long-chain (3S)-3-hydroxyacyl-CoA dehydrogenase (NAD+) activity"/>
    <property type="evidence" value="ECO:0007669"/>
    <property type="project" value="TreeGrafter"/>
</dbReference>
<keyword evidence="9" id="KW-0443">Lipid metabolism</keyword>
<dbReference type="InterPro" id="IPR001753">
    <property type="entry name" value="Enoyl-CoA_hydra/iso"/>
</dbReference>
<dbReference type="RefSeq" id="WP_019620070.1">
    <property type="nucleotide sequence ID" value="NZ_AP014545.1"/>
</dbReference>
<dbReference type="FunFam" id="3.40.50.720:FF:000009">
    <property type="entry name" value="Fatty oxidation complex, alpha subunit"/>
    <property type="match status" value="1"/>
</dbReference>
<evidence type="ECO:0000256" key="8">
    <source>
        <dbReference type="ARBA" id="ARBA00023027"/>
    </source>
</evidence>
<evidence type="ECO:0000256" key="1">
    <source>
        <dbReference type="ARBA" id="ARBA00005005"/>
    </source>
</evidence>
<evidence type="ECO:0000256" key="10">
    <source>
        <dbReference type="ARBA" id="ARBA00023239"/>
    </source>
</evidence>
<evidence type="ECO:0000256" key="3">
    <source>
        <dbReference type="ARBA" id="ARBA00008750"/>
    </source>
</evidence>
<keyword evidence="16" id="KW-1185">Reference proteome</keyword>
<dbReference type="GO" id="GO:0004300">
    <property type="term" value="F:enoyl-CoA hydratase activity"/>
    <property type="evidence" value="ECO:0007669"/>
    <property type="project" value="UniProtKB-EC"/>
</dbReference>
<dbReference type="Pfam" id="PF02737">
    <property type="entry name" value="3HCDH_N"/>
    <property type="match status" value="1"/>
</dbReference>
<keyword evidence="7 15" id="KW-0560">Oxidoreductase</keyword>
<evidence type="ECO:0000256" key="4">
    <source>
        <dbReference type="ARBA" id="ARBA00012076"/>
    </source>
</evidence>
<sequence>MYIGSKLNVKALDNGLIELSFDVRDGSVNVFNNETVVELSAALEVIEKAEGIKGMLVTSAKSDFIVGADISEFKEIFSLSEEQIKSRIAINNTNFSRLESLSFPVVVAINGFALGGGLEFCLACDYRVMSDKAVISLPETGLGILPGWGGTVRTPRLVGLETALQWVASGAPQKAPVALESGLVSKVAEVNELRQVALELLNYAIDHSEEVQIGRIAKASALSISSEEAQQLAQAVKGKVCARNPQLLAPAAAIDLIAEASQLSSDKALEKEANVCAALATTSQSRALIGNFMNDQYIKKVARAYAKDAKLTLDKTTVVGAGIMGGGIAYQNALKGIKVVMKDIGESALDLGMTEADKLLSKRVRLGRMTEGKKADILKAITPTLEASDMDRSKVIVEAVVENPKVKEAVLAELENNLAEGGVLVSNTSTISITRLARALKRPDQFAGLHFFNPVHAMPLVEVVRAEQSSDQTISDLVAYTLALGKQPIVVNDCPAFLVNRVLFPYFRGFEQLINDGGDFQRIDQVMQAWGWPMGPAYLSDVIGIDTLCHCIDVLAQDFPDRMAQLDKSILNDMNTAERFGQKNGKGFYQYLPDAKGRPQKSVDDTTSSMIAQCQSAKVDLTDEEIEFRCMLPMAIEMARCLEEGIVDSPAEADMALLMGLGFPAFRGGVVRWMDEVGMTALCQWGDRLASTLGEAYRPTANMRIMAADSISYY</sequence>
<dbReference type="PANTHER" id="PTHR43612:SF3">
    <property type="entry name" value="TRIFUNCTIONAL ENZYME SUBUNIT ALPHA, MITOCHONDRIAL"/>
    <property type="match status" value="1"/>
</dbReference>
<dbReference type="Gene3D" id="1.10.1040.50">
    <property type="match status" value="1"/>
</dbReference>
<evidence type="ECO:0000256" key="11">
    <source>
        <dbReference type="ARBA" id="ARBA00023268"/>
    </source>
</evidence>
<dbReference type="EMBL" id="AP014545">
    <property type="protein sequence ID" value="BBB27120.1"/>
    <property type="molecule type" value="Genomic_DNA"/>
</dbReference>
<gene>
    <name evidence="15" type="ORF">AMJAP_2532</name>
</gene>
<dbReference type="InterPro" id="IPR029045">
    <property type="entry name" value="ClpP/crotonase-like_dom_sf"/>
</dbReference>
<evidence type="ECO:0000256" key="12">
    <source>
        <dbReference type="ARBA" id="ARBA00049556"/>
    </source>
</evidence>
<reference evidence="15 16" key="1">
    <citation type="journal article" date="2008" name="Int. J. Syst. Evol. Microbiol.">
        <title>Amphritea japonica sp. nov. and Amphritea balenae sp. nov., isolated from the sediment adjacent to sperm whale carcasses off Kagoshima, Japan.</title>
        <authorList>
            <person name="Miyazaki M."/>
            <person name="Nogi Y."/>
            <person name="Fujiwara Y."/>
            <person name="Kawato M."/>
            <person name="Nagahama T."/>
            <person name="Kubokawa K."/>
            <person name="Horikoshi K."/>
        </authorList>
    </citation>
    <scope>NUCLEOTIDE SEQUENCE [LARGE SCALE GENOMIC DNA]</scope>
    <source>
        <strain evidence="15 16">ATCC BAA-1530</strain>
    </source>
</reference>
<dbReference type="GO" id="GO:0070403">
    <property type="term" value="F:NAD+ binding"/>
    <property type="evidence" value="ECO:0007669"/>
    <property type="project" value="InterPro"/>
</dbReference>
<dbReference type="UniPathway" id="UPA00659"/>
<feature type="domain" description="3-hydroxyacyl-CoA dehydrogenase C-terminal" evidence="13">
    <location>
        <begin position="497"/>
        <end position="591"/>
    </location>
</feature>
<evidence type="ECO:0000256" key="6">
    <source>
        <dbReference type="ARBA" id="ARBA00022963"/>
    </source>
</evidence>
<evidence type="ECO:0000313" key="16">
    <source>
        <dbReference type="Proteomes" id="UP000595663"/>
    </source>
</evidence>
<dbReference type="InterPro" id="IPR006176">
    <property type="entry name" value="3-OHacyl-CoA_DH_NAD-bd"/>
</dbReference>
<dbReference type="Gene3D" id="3.90.226.10">
    <property type="entry name" value="2-enoyl-CoA Hydratase, Chain A, domain 1"/>
    <property type="match status" value="1"/>
</dbReference>
<dbReference type="SUPFAM" id="SSF51735">
    <property type="entry name" value="NAD(P)-binding Rossmann-fold domains"/>
    <property type="match status" value="1"/>
</dbReference>
<dbReference type="OrthoDB" id="5389341at2"/>
<dbReference type="InterPro" id="IPR006108">
    <property type="entry name" value="3HC_DH_C"/>
</dbReference>
<comment type="catalytic activity">
    <reaction evidence="12">
        <text>a (3S)-3-hydroxyacyl-CoA + NAD(+) = a 3-oxoacyl-CoA + NADH + H(+)</text>
        <dbReference type="Rhea" id="RHEA:22432"/>
        <dbReference type="ChEBI" id="CHEBI:15378"/>
        <dbReference type="ChEBI" id="CHEBI:57318"/>
        <dbReference type="ChEBI" id="CHEBI:57540"/>
        <dbReference type="ChEBI" id="CHEBI:57945"/>
        <dbReference type="ChEBI" id="CHEBI:90726"/>
        <dbReference type="EC" id="1.1.1.35"/>
    </reaction>
</comment>
<dbReference type="PROSITE" id="PS00067">
    <property type="entry name" value="3HCDH"/>
    <property type="match status" value="1"/>
</dbReference>
<evidence type="ECO:0000256" key="9">
    <source>
        <dbReference type="ARBA" id="ARBA00023098"/>
    </source>
</evidence>
<dbReference type="KEGG" id="ajp:AMJAP_2532"/>
<dbReference type="Gene3D" id="3.40.50.720">
    <property type="entry name" value="NAD(P)-binding Rossmann-like Domain"/>
    <property type="match status" value="1"/>
</dbReference>
<dbReference type="Pfam" id="PF00725">
    <property type="entry name" value="3HCDH"/>
    <property type="match status" value="1"/>
</dbReference>
<dbReference type="InterPro" id="IPR006180">
    <property type="entry name" value="3-OHacyl-CoA_DH_CS"/>
</dbReference>
<dbReference type="SUPFAM" id="SSF52096">
    <property type="entry name" value="ClpP/crotonase"/>
    <property type="match status" value="1"/>
</dbReference>
<dbReference type="PANTHER" id="PTHR43612">
    <property type="entry name" value="TRIFUNCTIONAL ENZYME SUBUNIT ALPHA"/>
    <property type="match status" value="1"/>
</dbReference>
<proteinExistence type="inferred from homology"/>
<dbReference type="InterPro" id="IPR008927">
    <property type="entry name" value="6-PGluconate_DH-like_C_sf"/>
</dbReference>
<feature type="domain" description="3-hydroxyacyl-CoA dehydrogenase NAD binding" evidence="14">
    <location>
        <begin position="316"/>
        <end position="494"/>
    </location>
</feature>
<evidence type="ECO:0000313" key="15">
    <source>
        <dbReference type="EMBL" id="BBB27120.1"/>
    </source>
</evidence>
<dbReference type="NCBIfam" id="NF008727">
    <property type="entry name" value="PRK11730.1"/>
    <property type="match status" value="1"/>
</dbReference>